<dbReference type="SUPFAM" id="SSF55729">
    <property type="entry name" value="Acyl-CoA N-acyltransferases (Nat)"/>
    <property type="match status" value="1"/>
</dbReference>
<dbReference type="InterPro" id="IPR016181">
    <property type="entry name" value="Acyl_CoA_acyltransferase"/>
</dbReference>
<proteinExistence type="predicted"/>
<dbReference type="PANTHER" id="PTHR43877:SF1">
    <property type="entry name" value="ACETYLTRANSFERASE"/>
    <property type="match status" value="1"/>
</dbReference>
<evidence type="ECO:0000256" key="2">
    <source>
        <dbReference type="ARBA" id="ARBA00023315"/>
    </source>
</evidence>
<dbReference type="InterPro" id="IPR000182">
    <property type="entry name" value="GNAT_dom"/>
</dbReference>
<dbReference type="RefSeq" id="WP_194695526.1">
    <property type="nucleotide sequence ID" value="NZ_JADKPO010000006.1"/>
</dbReference>
<comment type="caution">
    <text evidence="4">The sequence shown here is derived from an EMBL/GenBank/DDBJ whole genome shotgun (WGS) entry which is preliminary data.</text>
</comment>
<gene>
    <name evidence="4" type="ORF">ISU10_06345</name>
</gene>
<reference evidence="4" key="1">
    <citation type="submission" date="2020-11" db="EMBL/GenBank/DDBJ databases">
        <title>Nocardioides cynanchi sp. nov., isolated from soil of rhizosphere of Cynanchum wilfordii.</title>
        <authorList>
            <person name="Lee J.-S."/>
            <person name="Suh M.K."/>
            <person name="Kim J.-S."/>
        </authorList>
    </citation>
    <scope>NUCLEOTIDE SEQUENCE</scope>
    <source>
        <strain evidence="4">KCTC 19276</strain>
    </source>
</reference>
<name>A0A930YHU4_9ACTN</name>
<keyword evidence="1" id="KW-0808">Transferase</keyword>
<evidence type="ECO:0000256" key="1">
    <source>
        <dbReference type="ARBA" id="ARBA00022679"/>
    </source>
</evidence>
<dbReference type="PANTHER" id="PTHR43877">
    <property type="entry name" value="AMINOALKYLPHOSPHONATE N-ACETYLTRANSFERASE-RELATED-RELATED"/>
    <property type="match status" value="1"/>
</dbReference>
<keyword evidence="2" id="KW-0012">Acyltransferase</keyword>
<organism evidence="4 5">
    <name type="scientific">Nocardioides agariphilus</name>
    <dbReference type="NCBI Taxonomy" id="433664"/>
    <lineage>
        <taxon>Bacteria</taxon>
        <taxon>Bacillati</taxon>
        <taxon>Actinomycetota</taxon>
        <taxon>Actinomycetes</taxon>
        <taxon>Propionibacteriales</taxon>
        <taxon>Nocardioidaceae</taxon>
        <taxon>Nocardioides</taxon>
    </lineage>
</organism>
<accession>A0A930YHU4</accession>
<dbReference type="PROSITE" id="PS51186">
    <property type="entry name" value="GNAT"/>
    <property type="match status" value="1"/>
</dbReference>
<dbReference type="GO" id="GO:0016747">
    <property type="term" value="F:acyltransferase activity, transferring groups other than amino-acyl groups"/>
    <property type="evidence" value="ECO:0007669"/>
    <property type="project" value="InterPro"/>
</dbReference>
<dbReference type="Gene3D" id="3.40.630.30">
    <property type="match status" value="1"/>
</dbReference>
<evidence type="ECO:0000313" key="5">
    <source>
        <dbReference type="Proteomes" id="UP000660668"/>
    </source>
</evidence>
<keyword evidence="5" id="KW-1185">Reference proteome</keyword>
<evidence type="ECO:0000259" key="3">
    <source>
        <dbReference type="PROSITE" id="PS51186"/>
    </source>
</evidence>
<dbReference type="InterPro" id="IPR050832">
    <property type="entry name" value="Bact_Acetyltransf"/>
</dbReference>
<dbReference type="AlphaFoldDB" id="A0A930YHU4"/>
<protein>
    <submittedName>
        <fullName evidence="4">GNAT family N-acetyltransferase</fullName>
    </submittedName>
</protein>
<evidence type="ECO:0000313" key="4">
    <source>
        <dbReference type="EMBL" id="MBF4767383.1"/>
    </source>
</evidence>
<feature type="domain" description="N-acetyltransferase" evidence="3">
    <location>
        <begin position="6"/>
        <end position="163"/>
    </location>
</feature>
<sequence length="190" mass="20717">MSRSLVYVREAVAADAELLADLWADLLRRGDEHDRVADMSYVVTTASDDPDQRLVVAEYDGHLAGAVHLRLTTITPLNLDASVQVMSPQVFPEFRRHGVGRALMDAAVTWAEECGAGHLVAAAPSGSRDGNRFMARLALGPIATFRLAPTTVVRAKLMAQRPPVARVPARQLTHVLAVRRSMRRQSAESV</sequence>
<dbReference type="CDD" id="cd04301">
    <property type="entry name" value="NAT_SF"/>
    <property type="match status" value="1"/>
</dbReference>
<dbReference type="Pfam" id="PF00583">
    <property type="entry name" value="Acetyltransf_1"/>
    <property type="match status" value="1"/>
</dbReference>
<dbReference type="EMBL" id="JADKPO010000006">
    <property type="protein sequence ID" value="MBF4767383.1"/>
    <property type="molecule type" value="Genomic_DNA"/>
</dbReference>
<dbReference type="Proteomes" id="UP000660668">
    <property type="component" value="Unassembled WGS sequence"/>
</dbReference>